<dbReference type="InterPro" id="IPR039697">
    <property type="entry name" value="Alcohol_dehydrogenase_Fe"/>
</dbReference>
<dbReference type="RefSeq" id="WP_148568396.1">
    <property type="nucleotide sequence ID" value="NZ_RXYA01000017.1"/>
</dbReference>
<organism evidence="4 5">
    <name type="scientific">Acetobacterium paludosum</name>
    <dbReference type="NCBI Taxonomy" id="52693"/>
    <lineage>
        <taxon>Bacteria</taxon>
        <taxon>Bacillati</taxon>
        <taxon>Bacillota</taxon>
        <taxon>Clostridia</taxon>
        <taxon>Eubacteriales</taxon>
        <taxon>Eubacteriaceae</taxon>
        <taxon>Acetobacterium</taxon>
    </lineage>
</organism>
<dbReference type="InterPro" id="IPR018211">
    <property type="entry name" value="ADH_Fe_CS"/>
</dbReference>
<feature type="domain" description="Fe-containing alcohol dehydrogenase-like C-terminal" evidence="3">
    <location>
        <begin position="185"/>
        <end position="379"/>
    </location>
</feature>
<keyword evidence="5" id="KW-1185">Reference proteome</keyword>
<evidence type="ECO:0000313" key="4">
    <source>
        <dbReference type="EMBL" id="MBC3889570.1"/>
    </source>
</evidence>
<evidence type="ECO:0000259" key="2">
    <source>
        <dbReference type="Pfam" id="PF00465"/>
    </source>
</evidence>
<dbReference type="Pfam" id="PF25137">
    <property type="entry name" value="ADH_Fe_C"/>
    <property type="match status" value="1"/>
</dbReference>
<dbReference type="Pfam" id="PF00465">
    <property type="entry name" value="Fe-ADH"/>
    <property type="match status" value="1"/>
</dbReference>
<dbReference type="InterPro" id="IPR056798">
    <property type="entry name" value="ADH_Fe_C"/>
</dbReference>
<dbReference type="AlphaFoldDB" id="A0A923HYN0"/>
<dbReference type="OrthoDB" id="9804734at2"/>
<dbReference type="PANTHER" id="PTHR11496:SF83">
    <property type="entry name" value="HYDROXYACID-OXOACID TRANSHYDROGENASE, MITOCHONDRIAL"/>
    <property type="match status" value="1"/>
</dbReference>
<reference evidence="4" key="2">
    <citation type="submission" date="2020-10" db="EMBL/GenBank/DDBJ databases">
        <title>Comparative genomics of the Acetobacterium genus.</title>
        <authorList>
            <person name="Marshall C."/>
            <person name="May H."/>
            <person name="Norman S."/>
        </authorList>
    </citation>
    <scope>NUCLEOTIDE SEQUENCE</scope>
    <source>
        <strain evidence="4">DER-2019</strain>
    </source>
</reference>
<accession>A0A923HYN0</accession>
<dbReference type="GO" id="GO:0004022">
    <property type="term" value="F:alcohol dehydrogenase (NAD+) activity"/>
    <property type="evidence" value="ECO:0007669"/>
    <property type="project" value="TreeGrafter"/>
</dbReference>
<feature type="domain" description="Alcohol dehydrogenase iron-type/glycerol dehydrogenase GldA" evidence="2">
    <location>
        <begin position="11"/>
        <end position="174"/>
    </location>
</feature>
<dbReference type="GO" id="GO:0046872">
    <property type="term" value="F:metal ion binding"/>
    <property type="evidence" value="ECO:0007669"/>
    <property type="project" value="InterPro"/>
</dbReference>
<dbReference type="Gene3D" id="3.40.50.1970">
    <property type="match status" value="1"/>
</dbReference>
<dbReference type="Gene3D" id="1.20.1090.10">
    <property type="entry name" value="Dehydroquinate synthase-like - alpha domain"/>
    <property type="match status" value="1"/>
</dbReference>
<evidence type="ECO:0000256" key="1">
    <source>
        <dbReference type="ARBA" id="ARBA00023002"/>
    </source>
</evidence>
<comment type="caution">
    <text evidence="4">The sequence shown here is derived from an EMBL/GenBank/DDBJ whole genome shotgun (WGS) entry which is preliminary data.</text>
</comment>
<gene>
    <name evidence="4" type="ORF">GH810_14750</name>
</gene>
<dbReference type="PANTHER" id="PTHR11496">
    <property type="entry name" value="ALCOHOL DEHYDROGENASE"/>
    <property type="match status" value="1"/>
</dbReference>
<name>A0A923HYN0_9FIRM</name>
<dbReference type="Proteomes" id="UP000616595">
    <property type="component" value="Unassembled WGS sequence"/>
</dbReference>
<protein>
    <submittedName>
        <fullName evidence="4">Iron-containing alcohol dehydrogenase</fullName>
    </submittedName>
</protein>
<dbReference type="FunFam" id="3.40.50.1970:FF:000003">
    <property type="entry name" value="Alcohol dehydrogenase, iron-containing"/>
    <property type="match status" value="1"/>
</dbReference>
<reference evidence="4" key="1">
    <citation type="submission" date="2019-10" db="EMBL/GenBank/DDBJ databases">
        <authorList>
            <person name="Ross D.E."/>
            <person name="Gulliver D."/>
        </authorList>
    </citation>
    <scope>NUCLEOTIDE SEQUENCE</scope>
    <source>
        <strain evidence="4">DER-2019</strain>
    </source>
</reference>
<dbReference type="EMBL" id="WJBD01000020">
    <property type="protein sequence ID" value="MBC3889570.1"/>
    <property type="molecule type" value="Genomic_DNA"/>
</dbReference>
<keyword evidence="1" id="KW-0560">Oxidoreductase</keyword>
<evidence type="ECO:0000259" key="3">
    <source>
        <dbReference type="Pfam" id="PF25137"/>
    </source>
</evidence>
<dbReference type="SUPFAM" id="SSF56796">
    <property type="entry name" value="Dehydroquinate synthase-like"/>
    <property type="match status" value="1"/>
</dbReference>
<evidence type="ECO:0000313" key="5">
    <source>
        <dbReference type="Proteomes" id="UP000616595"/>
    </source>
</evidence>
<dbReference type="PROSITE" id="PS00913">
    <property type="entry name" value="ADH_IRON_1"/>
    <property type="match status" value="1"/>
</dbReference>
<proteinExistence type="predicted"/>
<dbReference type="CDD" id="cd14863">
    <property type="entry name" value="Fe-ADH-like"/>
    <property type="match status" value="1"/>
</dbReference>
<dbReference type="InterPro" id="IPR001670">
    <property type="entry name" value="ADH_Fe/GldA"/>
</dbReference>
<sequence length="385" mass="40589">MISTYTQASPVVFGVDAINQIAEKAKDLGGSRALCIYDQGVKITGMADRIIKLLNDAGIETVVYEGVKPDPTNEAVDAAGLFARDSHVDIIIGIGGGSTLDTAKCVAVLNDNPLPITQYWASLGKKYEMKTPLILVPTSSGTGSEVTMIAAIIDLKTHIKEAVVKPGNLAIVDPALTLTVPPHITAATGMDALSHAVESYTTNCTNPRSDVLALEAIKLIAQNLEKATRNGSDLEARTQLSLASNFAGISFGDASVHFGHALGHEFGGVFHLPHGAACALTIPEVLVFAADTIPERIINIGKAFGLDFPANTTSLQAAELIAEKVRKLLKAVGIKSLKELGISRADAVSCAKGAVENNWFVSCAVKEVNVDVMAGLIEKIYDNFQ</sequence>